<dbReference type="RefSeq" id="WP_379721556.1">
    <property type="nucleotide sequence ID" value="NZ_JBHRYJ010000001.1"/>
</dbReference>
<evidence type="ECO:0000313" key="3">
    <source>
        <dbReference type="EMBL" id="MFC3674489.1"/>
    </source>
</evidence>
<evidence type="ECO:0000313" key="4">
    <source>
        <dbReference type="Proteomes" id="UP001595711"/>
    </source>
</evidence>
<organism evidence="3 4">
    <name type="scientific">Ferrovibrio xuzhouensis</name>
    <dbReference type="NCBI Taxonomy" id="1576914"/>
    <lineage>
        <taxon>Bacteria</taxon>
        <taxon>Pseudomonadati</taxon>
        <taxon>Pseudomonadota</taxon>
        <taxon>Alphaproteobacteria</taxon>
        <taxon>Rhodospirillales</taxon>
        <taxon>Rhodospirillaceae</taxon>
        <taxon>Ferrovibrio</taxon>
    </lineage>
</organism>
<accession>A0ABV7VAK0</accession>
<reference evidence="4" key="1">
    <citation type="journal article" date="2019" name="Int. J. Syst. Evol. Microbiol.">
        <title>The Global Catalogue of Microorganisms (GCM) 10K type strain sequencing project: providing services to taxonomists for standard genome sequencing and annotation.</title>
        <authorList>
            <consortium name="The Broad Institute Genomics Platform"/>
            <consortium name="The Broad Institute Genome Sequencing Center for Infectious Disease"/>
            <person name="Wu L."/>
            <person name="Ma J."/>
        </authorList>
    </citation>
    <scope>NUCLEOTIDE SEQUENCE [LARGE SCALE GENOMIC DNA]</scope>
    <source>
        <strain evidence="4">KCTC 42182</strain>
    </source>
</reference>
<dbReference type="InterPro" id="IPR002477">
    <property type="entry name" value="Peptidoglycan-bd-like"/>
</dbReference>
<gene>
    <name evidence="3" type="ORF">ACFOOQ_02980</name>
</gene>
<dbReference type="SUPFAM" id="SSF47090">
    <property type="entry name" value="PGBD-like"/>
    <property type="match status" value="1"/>
</dbReference>
<dbReference type="Gene3D" id="1.10.101.10">
    <property type="entry name" value="PGBD-like superfamily/PGBD"/>
    <property type="match status" value="1"/>
</dbReference>
<dbReference type="InterPro" id="IPR036366">
    <property type="entry name" value="PGBDSf"/>
</dbReference>
<feature type="region of interest" description="Disordered" evidence="1">
    <location>
        <begin position="95"/>
        <end position="115"/>
    </location>
</feature>
<feature type="compositionally biased region" description="Acidic residues" evidence="1">
    <location>
        <begin position="101"/>
        <end position="111"/>
    </location>
</feature>
<dbReference type="Proteomes" id="UP001595711">
    <property type="component" value="Unassembled WGS sequence"/>
</dbReference>
<dbReference type="EMBL" id="JBHRYJ010000001">
    <property type="protein sequence ID" value="MFC3674489.1"/>
    <property type="molecule type" value="Genomic_DNA"/>
</dbReference>
<dbReference type="Pfam" id="PF01471">
    <property type="entry name" value="PG_binding_1"/>
    <property type="match status" value="1"/>
</dbReference>
<feature type="domain" description="Peptidoglycan binding-like" evidence="2">
    <location>
        <begin position="31"/>
        <end position="79"/>
    </location>
</feature>
<evidence type="ECO:0000256" key="1">
    <source>
        <dbReference type="SAM" id="MobiDB-lite"/>
    </source>
</evidence>
<evidence type="ECO:0000259" key="2">
    <source>
        <dbReference type="Pfam" id="PF01471"/>
    </source>
</evidence>
<dbReference type="InterPro" id="IPR036365">
    <property type="entry name" value="PGBD-like_sf"/>
</dbReference>
<keyword evidence="4" id="KW-1185">Reference proteome</keyword>
<proteinExistence type="predicted"/>
<sequence>MTAPANAPRALAPRALALRAPLGPDHVVEPEDILDAKQALGRLGYYRTADGSAPGAWVDSALFNGIRSFQRANNLKADGLIRPGGVTERAVNAALRTEEPPANDDEPPANDEEQHALRDCEQQRFLDEMKCGTLPNAMARAKCYSSSMQRYANCRHNGYPYPDLYVG</sequence>
<comment type="caution">
    <text evidence="3">The sequence shown here is derived from an EMBL/GenBank/DDBJ whole genome shotgun (WGS) entry which is preliminary data.</text>
</comment>
<protein>
    <submittedName>
        <fullName evidence="3">Peptidoglycan-binding domain-containing protein</fullName>
    </submittedName>
</protein>
<name>A0ABV7VAK0_9PROT</name>